<dbReference type="AlphaFoldDB" id="A0A7Z9C3F2"/>
<evidence type="ECO:0000313" key="18">
    <source>
        <dbReference type="Proteomes" id="UP000184550"/>
    </source>
</evidence>
<dbReference type="RefSeq" id="WP_231506138.1">
    <property type="nucleotide sequence ID" value="NZ_LR734883.1"/>
</dbReference>
<evidence type="ECO:0000259" key="14">
    <source>
        <dbReference type="PROSITE" id="PS50109"/>
    </source>
</evidence>
<dbReference type="EC" id="2.7.13.3" evidence="2"/>
<evidence type="ECO:0000256" key="10">
    <source>
        <dbReference type="ARBA" id="ARBA00023012"/>
    </source>
</evidence>
<feature type="domain" description="HPt" evidence="16">
    <location>
        <begin position="6"/>
        <end position="114"/>
    </location>
</feature>
<dbReference type="InterPro" id="IPR036061">
    <property type="entry name" value="CheW-like_dom_sf"/>
</dbReference>
<dbReference type="SUPFAM" id="SSF55874">
    <property type="entry name" value="ATPase domain of HSP90 chaperone/DNA topoisomerase II/histidine kinase"/>
    <property type="match status" value="1"/>
</dbReference>
<dbReference type="SUPFAM" id="SSF50341">
    <property type="entry name" value="CheW-like"/>
    <property type="match status" value="2"/>
</dbReference>
<keyword evidence="4" id="KW-0145">Chemotaxis</keyword>
<dbReference type="PROSITE" id="PS50109">
    <property type="entry name" value="HIS_KIN"/>
    <property type="match status" value="1"/>
</dbReference>
<feature type="domain" description="CheW-like" evidence="15">
    <location>
        <begin position="555"/>
        <end position="692"/>
    </location>
</feature>
<evidence type="ECO:0000256" key="3">
    <source>
        <dbReference type="ARBA" id="ARBA00021495"/>
    </source>
</evidence>
<dbReference type="CDD" id="cd00731">
    <property type="entry name" value="CheA_reg"/>
    <property type="match status" value="1"/>
</dbReference>
<comment type="function">
    <text evidence="11">Involved in the transmission of sensory signals from the chemoreceptors to the flagellar motors. CheA is autophosphorylated; it can transfer its phosphate group to either CheB or CheY.</text>
</comment>
<reference evidence="17" key="1">
    <citation type="submission" date="2019-10" db="EMBL/GenBank/DDBJ databases">
        <authorList>
            <consortium name="Genoscope - CEA"/>
            <person name="William W."/>
        </authorList>
    </citation>
    <scope>NUCLEOTIDE SEQUENCE [LARGE SCALE GENOMIC DNA]</scope>
    <source>
        <strain evidence="17">BBR_PRJEB10992</strain>
    </source>
</reference>
<keyword evidence="7" id="KW-0547">Nucleotide-binding</keyword>
<dbReference type="Pfam" id="PF01627">
    <property type="entry name" value="Hpt"/>
    <property type="match status" value="1"/>
</dbReference>
<dbReference type="CDD" id="cd00088">
    <property type="entry name" value="HPT"/>
    <property type="match status" value="1"/>
</dbReference>
<keyword evidence="9" id="KW-0067">ATP-binding</keyword>
<dbReference type="Gene3D" id="1.10.287.560">
    <property type="entry name" value="Histidine kinase CheA-like, homodimeric domain"/>
    <property type="match status" value="1"/>
</dbReference>
<dbReference type="Pfam" id="PF02895">
    <property type="entry name" value="H-kinase_dim"/>
    <property type="match status" value="1"/>
</dbReference>
<dbReference type="Pfam" id="PF02518">
    <property type="entry name" value="HATPase_c"/>
    <property type="match status" value="1"/>
</dbReference>
<dbReference type="InterPro" id="IPR005467">
    <property type="entry name" value="His_kinase_dom"/>
</dbReference>
<keyword evidence="18" id="KW-1185">Reference proteome</keyword>
<evidence type="ECO:0000259" key="16">
    <source>
        <dbReference type="PROSITE" id="PS50894"/>
    </source>
</evidence>
<dbReference type="Pfam" id="PF01584">
    <property type="entry name" value="CheW"/>
    <property type="match status" value="2"/>
</dbReference>
<proteinExistence type="predicted"/>
<dbReference type="InterPro" id="IPR003594">
    <property type="entry name" value="HATPase_dom"/>
</dbReference>
<dbReference type="SUPFAM" id="SSF47384">
    <property type="entry name" value="Homodimeric domain of signal transducing histidine kinase"/>
    <property type="match status" value="1"/>
</dbReference>
<dbReference type="InterPro" id="IPR004358">
    <property type="entry name" value="Sig_transdc_His_kin-like_C"/>
</dbReference>
<dbReference type="GO" id="GO:0006935">
    <property type="term" value="P:chemotaxis"/>
    <property type="evidence" value="ECO:0007669"/>
    <property type="project" value="UniProtKB-KW"/>
</dbReference>
<dbReference type="FunFam" id="3.30.565.10:FF:000016">
    <property type="entry name" value="Chemotaxis protein CheA, putative"/>
    <property type="match status" value="1"/>
</dbReference>
<dbReference type="SUPFAM" id="SSF47226">
    <property type="entry name" value="Histidine-containing phosphotransfer domain, HPT domain"/>
    <property type="match status" value="1"/>
</dbReference>
<dbReference type="GO" id="GO:0005737">
    <property type="term" value="C:cytoplasm"/>
    <property type="evidence" value="ECO:0007669"/>
    <property type="project" value="InterPro"/>
</dbReference>
<comment type="catalytic activity">
    <reaction evidence="1">
        <text>ATP + protein L-histidine = ADP + protein N-phospho-L-histidine.</text>
        <dbReference type="EC" id="2.7.13.3"/>
    </reaction>
</comment>
<keyword evidence="5 12" id="KW-0597">Phosphoprotein</keyword>
<evidence type="ECO:0000259" key="15">
    <source>
        <dbReference type="PROSITE" id="PS50851"/>
    </source>
</evidence>
<dbReference type="InterPro" id="IPR004105">
    <property type="entry name" value="CheA-like_dim"/>
</dbReference>
<dbReference type="SMART" id="SM00073">
    <property type="entry name" value="HPT"/>
    <property type="match status" value="1"/>
</dbReference>
<dbReference type="PANTHER" id="PTHR43395">
    <property type="entry name" value="SENSOR HISTIDINE KINASE CHEA"/>
    <property type="match status" value="1"/>
</dbReference>
<comment type="caution">
    <text evidence="17">The sequence shown here is derived from an EMBL/GenBank/DDBJ whole genome shotgun (WGS) entry which is preliminary data.</text>
</comment>
<evidence type="ECO:0000256" key="4">
    <source>
        <dbReference type="ARBA" id="ARBA00022500"/>
    </source>
</evidence>
<dbReference type="GO" id="GO:0000155">
    <property type="term" value="F:phosphorelay sensor kinase activity"/>
    <property type="evidence" value="ECO:0007669"/>
    <property type="project" value="InterPro"/>
</dbReference>
<evidence type="ECO:0000313" key="17">
    <source>
        <dbReference type="EMBL" id="VXD25052.1"/>
    </source>
</evidence>
<dbReference type="PANTHER" id="PTHR43395:SF10">
    <property type="entry name" value="CHEMOTAXIS PROTEIN CHEA"/>
    <property type="match status" value="1"/>
</dbReference>
<feature type="region of interest" description="Disordered" evidence="13">
    <location>
        <begin position="249"/>
        <end position="273"/>
    </location>
</feature>
<sequence length="860" mass="95208">MSNPNNNNFFEDFLEDYFAECEEHLAVVRRELLTLESWINQSPLERSHLNELFRCFHSLKGLSGMVGVSVAEELAHQMESYLRVLRDQQIVLSSEGFDALIAGTKLLEQVITCRRTQTPAPDITDISAQLRAVIPDEHLDNPSSLVTPIEFKLKPEEQNELNTAISNGETLWHFIFSPSTQLSEQGIRVNTVREHLQTLGRLIYIAPRMSEGNKILFDLILATSVPEIPFQESDQPGLTWQPYFRAKKPETAETPRAGKDRKITETRHPTPDTHFSVNSQPSTANTLNVVRVDLPKLDDLMRMVGDLVISRARLDEDLKSIAACLRAPQIRALQEINLMLERQLRDLRQGVMEVRLVPIGEIFARMQFVVRDLVRASGKQVTLEISGQETEIDKFVVERMLDPLLHLVRNAVSHGIETPAERQQAGKNPQGTITLRATTVGETVVIEIEDDGRGVDIETVIQRVSDETHLGENTLLADKNREAGKPEPYNMMAVLDILCFAGFSTKDQADLISGRGVGMAIVKNTVQELGGSLSLDTHKGHGTQFTIQLPLTLAITDALIVNVGKQTFAIPQASVLEVLEVSTSQIITFENNEIVSYRNTILPLIRLAQIFSLSPPSITSPAPPASPIVVVGMGENSVALVVDRVTGLREIVVTPLTDPFVQVMGIAGATELGDRRVVLIVDVGALIRYSTLQTSPSPFLTANRQPPTLTPMSDLATSTQSYILFELADTLYGIPSQIVQQMEMIEQITTVPNTLPFVEGVVFSRGQVIPVINLRVRFGLEKTAYNLRTRLIVIHTNHRTIGLIVDTAREFLAISDQAIQPPPEGISPLSGRYLGGIATLGKRVILILNVEELLTNQLSV</sequence>
<evidence type="ECO:0000256" key="1">
    <source>
        <dbReference type="ARBA" id="ARBA00000085"/>
    </source>
</evidence>
<dbReference type="Proteomes" id="UP000184550">
    <property type="component" value="Unassembled WGS sequence"/>
</dbReference>
<evidence type="ECO:0000256" key="5">
    <source>
        <dbReference type="ARBA" id="ARBA00022553"/>
    </source>
</evidence>
<gene>
    <name evidence="17" type="primary">cheA</name>
    <name evidence="17" type="ORF">PL8927_830280</name>
</gene>
<keyword evidence="6" id="KW-0808">Transferase</keyword>
<feature type="modified residue" description="Phosphohistidine" evidence="12">
    <location>
        <position position="57"/>
    </location>
</feature>
<evidence type="ECO:0000256" key="6">
    <source>
        <dbReference type="ARBA" id="ARBA00022679"/>
    </source>
</evidence>
<organism evidence="17 18">
    <name type="scientific">Planktothrix serta PCC 8927</name>
    <dbReference type="NCBI Taxonomy" id="671068"/>
    <lineage>
        <taxon>Bacteria</taxon>
        <taxon>Bacillati</taxon>
        <taxon>Cyanobacteriota</taxon>
        <taxon>Cyanophyceae</taxon>
        <taxon>Oscillatoriophycideae</taxon>
        <taxon>Oscillatoriales</taxon>
        <taxon>Microcoleaceae</taxon>
        <taxon>Planktothrix</taxon>
    </lineage>
</organism>
<keyword evidence="10" id="KW-0902">Two-component regulatory system</keyword>
<dbReference type="PRINTS" id="PR00344">
    <property type="entry name" value="BCTRLSENSOR"/>
</dbReference>
<dbReference type="SMART" id="SM00260">
    <property type="entry name" value="CheW"/>
    <property type="match status" value="2"/>
</dbReference>
<dbReference type="InterPro" id="IPR002545">
    <property type="entry name" value="CheW-lke_dom"/>
</dbReference>
<dbReference type="PROSITE" id="PS50851">
    <property type="entry name" value="CHEW"/>
    <property type="match status" value="2"/>
</dbReference>
<dbReference type="InterPro" id="IPR036890">
    <property type="entry name" value="HATPase_C_sf"/>
</dbReference>
<evidence type="ECO:0000256" key="8">
    <source>
        <dbReference type="ARBA" id="ARBA00022777"/>
    </source>
</evidence>
<dbReference type="SMART" id="SM01231">
    <property type="entry name" value="H-kinase_dim"/>
    <property type="match status" value="1"/>
</dbReference>
<feature type="compositionally biased region" description="Basic and acidic residues" evidence="13">
    <location>
        <begin position="249"/>
        <end position="271"/>
    </location>
</feature>
<dbReference type="GO" id="GO:0005524">
    <property type="term" value="F:ATP binding"/>
    <property type="evidence" value="ECO:0007669"/>
    <property type="project" value="UniProtKB-KW"/>
</dbReference>
<evidence type="ECO:0000256" key="7">
    <source>
        <dbReference type="ARBA" id="ARBA00022741"/>
    </source>
</evidence>
<protein>
    <recommendedName>
        <fullName evidence="3">Chemotaxis protein CheA</fullName>
        <ecNumber evidence="2">2.7.13.3</ecNumber>
    </recommendedName>
</protein>
<dbReference type="PROSITE" id="PS50894">
    <property type="entry name" value="HPT"/>
    <property type="match status" value="1"/>
</dbReference>
<feature type="domain" description="Histidine kinase" evidence="14">
    <location>
        <begin position="334"/>
        <end position="553"/>
    </location>
</feature>
<evidence type="ECO:0000256" key="2">
    <source>
        <dbReference type="ARBA" id="ARBA00012438"/>
    </source>
</evidence>
<evidence type="ECO:0000256" key="12">
    <source>
        <dbReference type="PROSITE-ProRule" id="PRU00110"/>
    </source>
</evidence>
<dbReference type="InterPro" id="IPR036097">
    <property type="entry name" value="HisK_dim/P_sf"/>
</dbReference>
<keyword evidence="8" id="KW-0418">Kinase</keyword>
<dbReference type="EMBL" id="CZCU02000161">
    <property type="protein sequence ID" value="VXD25052.1"/>
    <property type="molecule type" value="Genomic_DNA"/>
</dbReference>
<dbReference type="Gene3D" id="3.30.565.10">
    <property type="entry name" value="Histidine kinase-like ATPase, C-terminal domain"/>
    <property type="match status" value="1"/>
</dbReference>
<dbReference type="InterPro" id="IPR036641">
    <property type="entry name" value="HPT_dom_sf"/>
</dbReference>
<dbReference type="Gene3D" id="1.20.120.160">
    <property type="entry name" value="HPT domain"/>
    <property type="match status" value="1"/>
</dbReference>
<dbReference type="Gene3D" id="2.30.30.40">
    <property type="entry name" value="SH3 Domains"/>
    <property type="match status" value="2"/>
</dbReference>
<evidence type="ECO:0000256" key="9">
    <source>
        <dbReference type="ARBA" id="ARBA00022840"/>
    </source>
</evidence>
<dbReference type="SMART" id="SM00387">
    <property type="entry name" value="HATPase_c"/>
    <property type="match status" value="1"/>
</dbReference>
<feature type="domain" description="CheW-like" evidence="15">
    <location>
        <begin position="719"/>
        <end position="859"/>
    </location>
</feature>
<accession>A0A7Z9C3F2</accession>
<name>A0A7Z9C3F2_9CYAN</name>
<dbReference type="Gene3D" id="2.40.50.180">
    <property type="entry name" value="CheA-289, Domain 4"/>
    <property type="match status" value="1"/>
</dbReference>
<evidence type="ECO:0000256" key="11">
    <source>
        <dbReference type="ARBA" id="ARBA00035100"/>
    </source>
</evidence>
<dbReference type="InterPro" id="IPR051315">
    <property type="entry name" value="Bact_Chemotaxis_CheA"/>
</dbReference>
<dbReference type="InterPro" id="IPR037006">
    <property type="entry name" value="CheA-like_homodim_sf"/>
</dbReference>
<evidence type="ECO:0000256" key="13">
    <source>
        <dbReference type="SAM" id="MobiDB-lite"/>
    </source>
</evidence>
<dbReference type="InterPro" id="IPR008207">
    <property type="entry name" value="Sig_transdc_His_kin_Hpt_dom"/>
</dbReference>